<name>A0A5J9WMB7_9POAL</name>
<protein>
    <recommendedName>
        <fullName evidence="7">TF-B3 domain-containing protein</fullName>
    </recommendedName>
</protein>
<evidence type="ECO:0000256" key="4">
    <source>
        <dbReference type="ARBA" id="ARBA00023163"/>
    </source>
</evidence>
<keyword evidence="4" id="KW-0804">Transcription</keyword>
<evidence type="ECO:0000256" key="6">
    <source>
        <dbReference type="SAM" id="MobiDB-lite"/>
    </source>
</evidence>
<dbReference type="SMART" id="SM01019">
    <property type="entry name" value="B3"/>
    <property type="match status" value="2"/>
</dbReference>
<dbReference type="GO" id="GO:0003677">
    <property type="term" value="F:DNA binding"/>
    <property type="evidence" value="ECO:0007669"/>
    <property type="project" value="UniProtKB-KW"/>
</dbReference>
<dbReference type="GO" id="GO:0005634">
    <property type="term" value="C:nucleus"/>
    <property type="evidence" value="ECO:0007669"/>
    <property type="project" value="UniProtKB-SubCell"/>
</dbReference>
<dbReference type="OrthoDB" id="676203at2759"/>
<proteinExistence type="predicted"/>
<feature type="non-terminal residue" evidence="8">
    <location>
        <position position="1"/>
    </location>
</feature>
<accession>A0A5J9WMB7</accession>
<dbReference type="PANTHER" id="PTHR31391:SF70">
    <property type="entry name" value="B3 DOMAIN-CONTAINING PROTEIN OS03G0622200"/>
    <property type="match status" value="1"/>
</dbReference>
<keyword evidence="3" id="KW-0238">DNA-binding</keyword>
<keyword evidence="5" id="KW-0539">Nucleus</keyword>
<dbReference type="Gramene" id="TVU49368">
    <property type="protein sequence ID" value="TVU49368"/>
    <property type="gene ID" value="EJB05_00676"/>
</dbReference>
<reference evidence="8 9" key="1">
    <citation type="journal article" date="2019" name="Sci. Rep.">
        <title>A high-quality genome of Eragrostis curvula grass provides insights into Poaceae evolution and supports new strategies to enhance forage quality.</title>
        <authorList>
            <person name="Carballo J."/>
            <person name="Santos B.A.C.M."/>
            <person name="Zappacosta D."/>
            <person name="Garbus I."/>
            <person name="Selva J.P."/>
            <person name="Gallo C.A."/>
            <person name="Diaz A."/>
            <person name="Albertini E."/>
            <person name="Caccamo M."/>
            <person name="Echenique V."/>
        </authorList>
    </citation>
    <scope>NUCLEOTIDE SEQUENCE [LARGE SCALE GENOMIC DNA]</scope>
    <source>
        <strain evidence="9">cv. Victoria</strain>
        <tissue evidence="8">Leaf</tissue>
    </source>
</reference>
<dbReference type="Gene3D" id="2.40.330.10">
    <property type="entry name" value="DNA-binding pseudobarrel domain"/>
    <property type="match status" value="2"/>
</dbReference>
<evidence type="ECO:0000313" key="9">
    <source>
        <dbReference type="Proteomes" id="UP000324897"/>
    </source>
</evidence>
<keyword evidence="2" id="KW-0805">Transcription regulation</keyword>
<dbReference type="InterPro" id="IPR003340">
    <property type="entry name" value="B3_DNA-bd"/>
</dbReference>
<evidence type="ECO:0000259" key="7">
    <source>
        <dbReference type="PROSITE" id="PS50863"/>
    </source>
</evidence>
<evidence type="ECO:0000256" key="5">
    <source>
        <dbReference type="ARBA" id="ARBA00023242"/>
    </source>
</evidence>
<keyword evidence="9" id="KW-1185">Reference proteome</keyword>
<evidence type="ECO:0000256" key="1">
    <source>
        <dbReference type="ARBA" id="ARBA00004123"/>
    </source>
</evidence>
<dbReference type="CDD" id="cd10017">
    <property type="entry name" value="B3_DNA"/>
    <property type="match status" value="2"/>
</dbReference>
<gene>
    <name evidence="8" type="ORF">EJB05_00676</name>
</gene>
<dbReference type="InterPro" id="IPR044837">
    <property type="entry name" value="REM16-like"/>
</dbReference>
<evidence type="ECO:0000256" key="3">
    <source>
        <dbReference type="ARBA" id="ARBA00023125"/>
    </source>
</evidence>
<dbReference type="PROSITE" id="PS50863">
    <property type="entry name" value="B3"/>
    <property type="match status" value="2"/>
</dbReference>
<feature type="compositionally biased region" description="Polar residues" evidence="6">
    <location>
        <begin position="151"/>
        <end position="168"/>
    </location>
</feature>
<evidence type="ECO:0000256" key="2">
    <source>
        <dbReference type="ARBA" id="ARBA00023015"/>
    </source>
</evidence>
<feature type="domain" description="TF-B3" evidence="7">
    <location>
        <begin position="264"/>
        <end position="362"/>
    </location>
</feature>
<dbReference type="EMBL" id="RWGY01000002">
    <property type="protein sequence ID" value="TVU49368.1"/>
    <property type="molecule type" value="Genomic_DNA"/>
</dbReference>
<dbReference type="InterPro" id="IPR015300">
    <property type="entry name" value="DNA-bd_pseudobarrel_sf"/>
</dbReference>
<dbReference type="AlphaFoldDB" id="A0A5J9WMB7"/>
<sequence>MAETGCARCREWQAHYYWEHMDVTKIRFFKLMTGDFGQGHFFQRIPEKFMKNFKGQITKGVDLKAPSSETWHIGVDRNDNEMFFTSGWEDFVKAHELQENDLLLFTCSDSSSFEVMIFESSGCEKVSSLFDSYHTYKHLNDTRQHCEHNTLSDSGNSSMPSRLIGSQHNASTSKKSSAKESESLNNNSYDTKHEATEEEESDDIYYDSKYYYSRSANRLAYEEKKTILSLAPVEADNPAFVTILQKNHRQCRNNSMVSYWFMYCSKLGRNADMTDVLVQTVPSGFAAEHFEARSHDTILCRPNRKEKWLVKYYYTPYNRCFQNVQFFKFVRENKLHEGDICVFELMKGARRVMMTVHVIRKKVDGRFVLVG</sequence>
<evidence type="ECO:0000313" key="8">
    <source>
        <dbReference type="EMBL" id="TVU49368.1"/>
    </source>
</evidence>
<feature type="domain" description="TF-B3" evidence="7">
    <location>
        <begin position="28"/>
        <end position="121"/>
    </location>
</feature>
<comment type="caution">
    <text evidence="8">The sequence shown here is derived from an EMBL/GenBank/DDBJ whole genome shotgun (WGS) entry which is preliminary data.</text>
</comment>
<dbReference type="Pfam" id="PF02362">
    <property type="entry name" value="B3"/>
    <property type="match status" value="2"/>
</dbReference>
<dbReference type="Proteomes" id="UP000324897">
    <property type="component" value="Chromosome 6"/>
</dbReference>
<dbReference type="SUPFAM" id="SSF101936">
    <property type="entry name" value="DNA-binding pseudobarrel domain"/>
    <property type="match status" value="2"/>
</dbReference>
<feature type="region of interest" description="Disordered" evidence="6">
    <location>
        <begin position="147"/>
        <end position="200"/>
    </location>
</feature>
<comment type="subcellular location">
    <subcellularLocation>
        <location evidence="1">Nucleus</location>
    </subcellularLocation>
</comment>
<organism evidence="8 9">
    <name type="scientific">Eragrostis curvula</name>
    <name type="common">weeping love grass</name>
    <dbReference type="NCBI Taxonomy" id="38414"/>
    <lineage>
        <taxon>Eukaryota</taxon>
        <taxon>Viridiplantae</taxon>
        <taxon>Streptophyta</taxon>
        <taxon>Embryophyta</taxon>
        <taxon>Tracheophyta</taxon>
        <taxon>Spermatophyta</taxon>
        <taxon>Magnoliopsida</taxon>
        <taxon>Liliopsida</taxon>
        <taxon>Poales</taxon>
        <taxon>Poaceae</taxon>
        <taxon>PACMAD clade</taxon>
        <taxon>Chloridoideae</taxon>
        <taxon>Eragrostideae</taxon>
        <taxon>Eragrostidinae</taxon>
        <taxon>Eragrostis</taxon>
    </lineage>
</organism>
<dbReference type="PANTHER" id="PTHR31391">
    <property type="entry name" value="B3 DOMAIN-CONTAINING PROTEIN OS11G0197600-RELATED"/>
    <property type="match status" value="1"/>
</dbReference>